<evidence type="ECO:0000313" key="3">
    <source>
        <dbReference type="EMBL" id="SDB93099.1"/>
    </source>
</evidence>
<dbReference type="Pfam" id="PF01557">
    <property type="entry name" value="FAA_hydrolase"/>
    <property type="match status" value="1"/>
</dbReference>
<organism evidence="3 4">
    <name type="scientific">Acinetobacter marinus</name>
    <dbReference type="NCBI Taxonomy" id="281375"/>
    <lineage>
        <taxon>Bacteria</taxon>
        <taxon>Pseudomonadati</taxon>
        <taxon>Pseudomonadota</taxon>
        <taxon>Gammaproteobacteria</taxon>
        <taxon>Moraxellales</taxon>
        <taxon>Moraxellaceae</taxon>
        <taxon>Acinetobacter</taxon>
    </lineage>
</organism>
<dbReference type="Gene3D" id="3.90.850.10">
    <property type="entry name" value="Fumarylacetoacetase-like, C-terminal domain"/>
    <property type="match status" value="1"/>
</dbReference>
<keyword evidence="1" id="KW-0479">Metal-binding</keyword>
<evidence type="ECO:0000313" key="4">
    <source>
        <dbReference type="Proteomes" id="UP000242317"/>
    </source>
</evidence>
<dbReference type="InterPro" id="IPR036663">
    <property type="entry name" value="Fumarylacetoacetase_C_sf"/>
</dbReference>
<dbReference type="SUPFAM" id="SSF56529">
    <property type="entry name" value="FAH"/>
    <property type="match status" value="1"/>
</dbReference>
<dbReference type="PANTHER" id="PTHR11820">
    <property type="entry name" value="ACYLPYRUVASE"/>
    <property type="match status" value="1"/>
</dbReference>
<dbReference type="OrthoDB" id="9805307at2"/>
<dbReference type="AlphaFoldDB" id="A0A1G6HFS5"/>
<name>A0A1G6HFS5_9GAMM</name>
<protein>
    <submittedName>
        <fullName evidence="3">2-keto-4-pentenoate hydratase/2-oxohepta-3-ene-1,7-dioic acid hydratase (Catechol pathway)</fullName>
    </submittedName>
</protein>
<sequence>MNTQALAQRPSKMVCVGRSYADHAKELGNAVPERPVLFIKPPSSLGSLQAGIAWNSDLGECHFECELCLRIAKPLSQVTDPEEILASIAGVTLGLDLTMRELQTELKNKGQPWERAKAFNGSCILADWVDYDPAIDLDQLTFTFAQNGEIKQRGNTQDLIFTVVELLIDINQAFALEAGDVIMTGTPAGVGALHRNDQLEMMLNYGDQVYQWQTFCR</sequence>
<gene>
    <name evidence="3" type="ORF">SAMN05421749_102193</name>
</gene>
<accession>A0A1G6HFS5</accession>
<reference evidence="4" key="1">
    <citation type="submission" date="2016-09" db="EMBL/GenBank/DDBJ databases">
        <authorList>
            <person name="Varghese N."/>
            <person name="Submissions S."/>
        </authorList>
    </citation>
    <scope>NUCLEOTIDE SEQUENCE [LARGE SCALE GENOMIC DNA]</scope>
    <source>
        <strain evidence="4">ANC 3699</strain>
    </source>
</reference>
<dbReference type="EMBL" id="FMYK01000002">
    <property type="protein sequence ID" value="SDB93099.1"/>
    <property type="molecule type" value="Genomic_DNA"/>
</dbReference>
<dbReference type="RefSeq" id="WP_092616579.1">
    <property type="nucleotide sequence ID" value="NZ_FMYK01000002.1"/>
</dbReference>
<keyword evidence="4" id="KW-1185">Reference proteome</keyword>
<dbReference type="Proteomes" id="UP000242317">
    <property type="component" value="Unassembled WGS sequence"/>
</dbReference>
<feature type="domain" description="Fumarylacetoacetase-like C-terminal" evidence="2">
    <location>
        <begin position="12"/>
        <end position="209"/>
    </location>
</feature>
<dbReference type="PANTHER" id="PTHR11820:SF7">
    <property type="entry name" value="ACYLPYRUVASE FAHD1, MITOCHONDRIAL"/>
    <property type="match status" value="1"/>
</dbReference>
<proteinExistence type="predicted"/>
<evidence type="ECO:0000256" key="1">
    <source>
        <dbReference type="ARBA" id="ARBA00022723"/>
    </source>
</evidence>
<dbReference type="GO" id="GO:0018773">
    <property type="term" value="F:acetylpyruvate hydrolase activity"/>
    <property type="evidence" value="ECO:0007669"/>
    <property type="project" value="TreeGrafter"/>
</dbReference>
<dbReference type="GO" id="GO:0046872">
    <property type="term" value="F:metal ion binding"/>
    <property type="evidence" value="ECO:0007669"/>
    <property type="project" value="UniProtKB-KW"/>
</dbReference>
<dbReference type="InterPro" id="IPR011234">
    <property type="entry name" value="Fumarylacetoacetase-like_C"/>
</dbReference>
<evidence type="ECO:0000259" key="2">
    <source>
        <dbReference type="Pfam" id="PF01557"/>
    </source>
</evidence>